<dbReference type="GO" id="GO:0004726">
    <property type="term" value="F:non-membrane spanning protein tyrosine phosphatase activity"/>
    <property type="evidence" value="ECO:0007669"/>
    <property type="project" value="TreeGrafter"/>
</dbReference>
<name>A0A9P0PDC6_ACAOB</name>
<evidence type="ECO:0000256" key="2">
    <source>
        <dbReference type="ARBA" id="ARBA00013064"/>
    </source>
</evidence>
<keyword evidence="5" id="KW-0904">Protein phosphatase</keyword>
<evidence type="ECO:0000313" key="10">
    <source>
        <dbReference type="EMBL" id="CAH1981080.1"/>
    </source>
</evidence>
<evidence type="ECO:0000313" key="11">
    <source>
        <dbReference type="Proteomes" id="UP001152888"/>
    </source>
</evidence>
<feature type="domain" description="Tyrosine-protein phosphatase" evidence="9">
    <location>
        <begin position="168"/>
        <end position="298"/>
    </location>
</feature>
<accession>A0A9P0PDC6</accession>
<dbReference type="PANTHER" id="PTHR46559:SF3">
    <property type="entry name" value="TYROSINE-PROTEIN PHOSPHATASE NON-RECEPTOR TYPE"/>
    <property type="match status" value="1"/>
</dbReference>
<dbReference type="SMART" id="SM00252">
    <property type="entry name" value="SH2"/>
    <property type="match status" value="1"/>
</dbReference>
<evidence type="ECO:0000256" key="6">
    <source>
        <dbReference type="ARBA" id="ARBA00022999"/>
    </source>
</evidence>
<proteinExistence type="predicted"/>
<dbReference type="InterPro" id="IPR029021">
    <property type="entry name" value="Prot-tyrosine_phosphatase-like"/>
</dbReference>
<dbReference type="PRINTS" id="PR00700">
    <property type="entry name" value="PRTYPHPHTASE"/>
</dbReference>
<dbReference type="OrthoDB" id="8815311at2759"/>
<keyword evidence="4" id="KW-0378">Hydrolase</keyword>
<feature type="domain" description="SH2" evidence="8">
    <location>
        <begin position="42"/>
        <end position="137"/>
    </location>
</feature>
<gene>
    <name evidence="10" type="ORF">ACAOBT_LOCUS14311</name>
</gene>
<protein>
    <recommendedName>
        <fullName evidence="2">protein-tyrosine-phosphatase</fullName>
        <ecNumber evidence="2">3.1.3.48</ecNumber>
    </recommendedName>
</protein>
<dbReference type="SUPFAM" id="SSF52799">
    <property type="entry name" value="(Phosphotyrosine protein) phosphatases II"/>
    <property type="match status" value="1"/>
</dbReference>
<comment type="subcellular location">
    <subcellularLocation>
        <location evidence="1">Cytoplasm</location>
    </subcellularLocation>
</comment>
<dbReference type="PROSITE" id="PS50055">
    <property type="entry name" value="TYR_PHOSPHATASE_PTP"/>
    <property type="match status" value="1"/>
</dbReference>
<dbReference type="Pfam" id="PF00102">
    <property type="entry name" value="Y_phosphatase"/>
    <property type="match status" value="1"/>
</dbReference>
<evidence type="ECO:0000259" key="8">
    <source>
        <dbReference type="PROSITE" id="PS50001"/>
    </source>
</evidence>
<keyword evidence="3" id="KW-0963">Cytoplasm</keyword>
<keyword evidence="6 7" id="KW-0727">SH2 domain</keyword>
<reference evidence="10" key="1">
    <citation type="submission" date="2022-03" db="EMBL/GenBank/DDBJ databases">
        <authorList>
            <person name="Sayadi A."/>
        </authorList>
    </citation>
    <scope>NUCLEOTIDE SEQUENCE</scope>
</reference>
<dbReference type="PANTHER" id="PTHR46559">
    <property type="entry name" value="TYROSINE-PROTEIN PHOSPHATASE NON-RECEPTOR TYPE 11"/>
    <property type="match status" value="1"/>
</dbReference>
<evidence type="ECO:0000256" key="1">
    <source>
        <dbReference type="ARBA" id="ARBA00004496"/>
    </source>
</evidence>
<comment type="caution">
    <text evidence="10">The sequence shown here is derived from an EMBL/GenBank/DDBJ whole genome shotgun (WGS) entry which is preliminary data.</text>
</comment>
<dbReference type="AlphaFoldDB" id="A0A9P0PDC6"/>
<dbReference type="Proteomes" id="UP001152888">
    <property type="component" value="Unassembled WGS sequence"/>
</dbReference>
<dbReference type="Gene3D" id="3.30.505.10">
    <property type="entry name" value="SH2 domain"/>
    <property type="match status" value="1"/>
</dbReference>
<evidence type="ECO:0000256" key="4">
    <source>
        <dbReference type="ARBA" id="ARBA00022801"/>
    </source>
</evidence>
<sequence>MTRTMMQPKSGTAVLAMPTASVIISTAIHEFRKAFVYFSYKWFHGHLSGKEAEKLILDRGKNGSFLVRESQSKPGDFVLSVRTDDKVTHVMIRCTPDNKYDVGGGEQFNSLAELIEHYKKNPMVETSGTVVHLKQPFNATRISASGIHNRVKQLQSENGPSGFGKAGFWEEFESLQQQECKHLYQRKEGIKPENRNKNRYKNILPFDDTRVILRDGDSSVPGSDYINANYVKWRPDECGGGGGGSGSDGDSGKCYIATQGCLPSTVGDFWRMVWQENCRVIVMTTKETERGKNKCARYVSMVYLFMLIYGPRDVILCEQDCVILGENLKPILQLFYTEVAT</sequence>
<organism evidence="10 11">
    <name type="scientific">Acanthoscelides obtectus</name>
    <name type="common">Bean weevil</name>
    <name type="synonym">Bruchus obtectus</name>
    <dbReference type="NCBI Taxonomy" id="200917"/>
    <lineage>
        <taxon>Eukaryota</taxon>
        <taxon>Metazoa</taxon>
        <taxon>Ecdysozoa</taxon>
        <taxon>Arthropoda</taxon>
        <taxon>Hexapoda</taxon>
        <taxon>Insecta</taxon>
        <taxon>Pterygota</taxon>
        <taxon>Neoptera</taxon>
        <taxon>Endopterygota</taxon>
        <taxon>Coleoptera</taxon>
        <taxon>Polyphaga</taxon>
        <taxon>Cucujiformia</taxon>
        <taxon>Chrysomeloidea</taxon>
        <taxon>Chrysomelidae</taxon>
        <taxon>Bruchinae</taxon>
        <taxon>Bruchini</taxon>
        <taxon>Acanthoscelides</taxon>
    </lineage>
</organism>
<evidence type="ECO:0000256" key="5">
    <source>
        <dbReference type="ARBA" id="ARBA00022912"/>
    </source>
</evidence>
<dbReference type="SUPFAM" id="SSF55550">
    <property type="entry name" value="SH2 domain"/>
    <property type="match status" value="1"/>
</dbReference>
<dbReference type="EMBL" id="CAKOFQ010006905">
    <property type="protein sequence ID" value="CAH1981080.1"/>
    <property type="molecule type" value="Genomic_DNA"/>
</dbReference>
<dbReference type="Gene3D" id="3.90.190.10">
    <property type="entry name" value="Protein tyrosine phosphatase superfamily"/>
    <property type="match status" value="1"/>
</dbReference>
<dbReference type="CDD" id="cd09931">
    <property type="entry name" value="SH2_C-SH2_SHP_like"/>
    <property type="match status" value="1"/>
</dbReference>
<dbReference type="FunFam" id="3.30.505.10:FF:000012">
    <property type="entry name" value="Tyrosine-protein phosphatase non-receptor type"/>
    <property type="match status" value="1"/>
</dbReference>
<keyword evidence="11" id="KW-1185">Reference proteome</keyword>
<dbReference type="GO" id="GO:0030971">
    <property type="term" value="F:receptor tyrosine kinase binding"/>
    <property type="evidence" value="ECO:0007669"/>
    <property type="project" value="TreeGrafter"/>
</dbReference>
<dbReference type="InterPro" id="IPR000242">
    <property type="entry name" value="PTP_cat"/>
</dbReference>
<dbReference type="Pfam" id="PF00017">
    <property type="entry name" value="SH2"/>
    <property type="match status" value="1"/>
</dbReference>
<dbReference type="PROSITE" id="PS50001">
    <property type="entry name" value="SH2"/>
    <property type="match status" value="1"/>
</dbReference>
<dbReference type="InterPro" id="IPR036860">
    <property type="entry name" value="SH2_dom_sf"/>
</dbReference>
<evidence type="ECO:0000256" key="3">
    <source>
        <dbReference type="ARBA" id="ARBA00022490"/>
    </source>
</evidence>
<dbReference type="GO" id="GO:0005737">
    <property type="term" value="C:cytoplasm"/>
    <property type="evidence" value="ECO:0007669"/>
    <property type="project" value="UniProtKB-SubCell"/>
</dbReference>
<evidence type="ECO:0000256" key="7">
    <source>
        <dbReference type="PROSITE-ProRule" id="PRU00191"/>
    </source>
</evidence>
<dbReference type="GO" id="GO:0050839">
    <property type="term" value="F:cell adhesion molecule binding"/>
    <property type="evidence" value="ECO:0007669"/>
    <property type="project" value="TreeGrafter"/>
</dbReference>
<dbReference type="InterPro" id="IPR000980">
    <property type="entry name" value="SH2"/>
</dbReference>
<dbReference type="SMART" id="SM00194">
    <property type="entry name" value="PTPc"/>
    <property type="match status" value="1"/>
</dbReference>
<dbReference type="EC" id="3.1.3.48" evidence="2"/>
<dbReference type="GO" id="GO:0070374">
    <property type="term" value="P:positive regulation of ERK1 and ERK2 cascade"/>
    <property type="evidence" value="ECO:0007669"/>
    <property type="project" value="TreeGrafter"/>
</dbReference>
<evidence type="ECO:0000259" key="9">
    <source>
        <dbReference type="PROSITE" id="PS50055"/>
    </source>
</evidence>
<dbReference type="PRINTS" id="PR00401">
    <property type="entry name" value="SH2DOMAIN"/>
</dbReference>